<dbReference type="InterPro" id="IPR050267">
    <property type="entry name" value="Anti-sigma-factor_SerPK"/>
</dbReference>
<keyword evidence="1" id="KW-0808">Transferase</keyword>
<organism evidence="3 4">
    <name type="scientific">Streptomyces thermolineatus</name>
    <dbReference type="NCBI Taxonomy" id="44033"/>
    <lineage>
        <taxon>Bacteria</taxon>
        <taxon>Bacillati</taxon>
        <taxon>Actinomycetota</taxon>
        <taxon>Actinomycetes</taxon>
        <taxon>Kitasatosporales</taxon>
        <taxon>Streptomycetaceae</taxon>
        <taxon>Streptomyces</taxon>
    </lineage>
</organism>
<dbReference type="EMBL" id="BAAATA010000004">
    <property type="protein sequence ID" value="GAA2476552.1"/>
    <property type="molecule type" value="Genomic_DNA"/>
</dbReference>
<dbReference type="SUPFAM" id="SSF55874">
    <property type="entry name" value="ATPase domain of HSP90 chaperone/DNA topoisomerase II/histidine kinase"/>
    <property type="match status" value="1"/>
</dbReference>
<dbReference type="Proteomes" id="UP001501358">
    <property type="component" value="Unassembled WGS sequence"/>
</dbReference>
<dbReference type="InterPro" id="IPR003594">
    <property type="entry name" value="HATPase_dom"/>
</dbReference>
<dbReference type="RefSeq" id="WP_344381948.1">
    <property type="nucleotide sequence ID" value="NZ_BAAATA010000004.1"/>
</dbReference>
<sequence length="149" mass="16105">MSVRWSLQLRREAASVPFARRVLLGAMEAAGVDPDISHDLSVALSEACANAVEHAEGDLSGTYRVTAEIDGDRCRIEVTDFGPGLPSWWLPHRTRVPAAAAVPAESGRGMFLIESLVDNVCFDSRPGRGVVVSFDKALKWREGSLLQAS</sequence>
<evidence type="ECO:0000256" key="1">
    <source>
        <dbReference type="ARBA" id="ARBA00022527"/>
    </source>
</evidence>
<dbReference type="PANTHER" id="PTHR35526:SF3">
    <property type="entry name" value="ANTI-SIGMA-F FACTOR RSBW"/>
    <property type="match status" value="1"/>
</dbReference>
<protein>
    <recommendedName>
        <fullName evidence="2">Histidine kinase/HSP90-like ATPase domain-containing protein</fullName>
    </recommendedName>
</protein>
<evidence type="ECO:0000313" key="3">
    <source>
        <dbReference type="EMBL" id="GAA2476552.1"/>
    </source>
</evidence>
<reference evidence="3 4" key="1">
    <citation type="journal article" date="2019" name="Int. J. Syst. Evol. Microbiol.">
        <title>The Global Catalogue of Microorganisms (GCM) 10K type strain sequencing project: providing services to taxonomists for standard genome sequencing and annotation.</title>
        <authorList>
            <consortium name="The Broad Institute Genomics Platform"/>
            <consortium name="The Broad Institute Genome Sequencing Center for Infectious Disease"/>
            <person name="Wu L."/>
            <person name="Ma J."/>
        </authorList>
    </citation>
    <scope>NUCLEOTIDE SEQUENCE [LARGE SCALE GENOMIC DNA]</scope>
    <source>
        <strain evidence="3 4">JCM 6307</strain>
    </source>
</reference>
<evidence type="ECO:0000313" key="4">
    <source>
        <dbReference type="Proteomes" id="UP001501358"/>
    </source>
</evidence>
<keyword evidence="1" id="KW-0723">Serine/threonine-protein kinase</keyword>
<gene>
    <name evidence="3" type="ORF">GCM10010406_10900</name>
</gene>
<dbReference type="Pfam" id="PF13581">
    <property type="entry name" value="HATPase_c_2"/>
    <property type="match status" value="1"/>
</dbReference>
<dbReference type="PANTHER" id="PTHR35526">
    <property type="entry name" value="ANTI-SIGMA-F FACTOR RSBW-RELATED"/>
    <property type="match status" value="1"/>
</dbReference>
<dbReference type="Gene3D" id="3.30.565.10">
    <property type="entry name" value="Histidine kinase-like ATPase, C-terminal domain"/>
    <property type="match status" value="1"/>
</dbReference>
<keyword evidence="4" id="KW-1185">Reference proteome</keyword>
<accession>A0ABN3L528</accession>
<dbReference type="InterPro" id="IPR036890">
    <property type="entry name" value="HATPase_C_sf"/>
</dbReference>
<keyword evidence="1" id="KW-0418">Kinase</keyword>
<name>A0ABN3L528_9ACTN</name>
<comment type="caution">
    <text evidence="3">The sequence shown here is derived from an EMBL/GenBank/DDBJ whole genome shotgun (WGS) entry which is preliminary data.</text>
</comment>
<proteinExistence type="predicted"/>
<evidence type="ECO:0000259" key="2">
    <source>
        <dbReference type="Pfam" id="PF13581"/>
    </source>
</evidence>
<dbReference type="CDD" id="cd16936">
    <property type="entry name" value="HATPase_RsbW-like"/>
    <property type="match status" value="1"/>
</dbReference>
<feature type="domain" description="Histidine kinase/HSP90-like ATPase" evidence="2">
    <location>
        <begin position="12"/>
        <end position="131"/>
    </location>
</feature>